<dbReference type="PROSITE" id="PS50965">
    <property type="entry name" value="NERD"/>
    <property type="match status" value="1"/>
</dbReference>
<evidence type="ECO:0000256" key="1">
    <source>
        <dbReference type="SAM" id="MobiDB-lite"/>
    </source>
</evidence>
<keyword evidence="4" id="KW-1185">Reference proteome</keyword>
<reference evidence="3 4" key="1">
    <citation type="journal article" date="2019" name="Int. J. Syst. Evol. Microbiol.">
        <title>The Global Catalogue of Microorganisms (GCM) 10K type strain sequencing project: providing services to taxonomists for standard genome sequencing and annotation.</title>
        <authorList>
            <consortium name="The Broad Institute Genomics Platform"/>
            <consortium name="The Broad Institute Genome Sequencing Center for Infectious Disease"/>
            <person name="Wu L."/>
            <person name="Ma J."/>
        </authorList>
    </citation>
    <scope>NUCLEOTIDE SEQUENCE [LARGE SCALE GENOMIC DNA]</scope>
    <source>
        <strain evidence="3 4">JCM 16378</strain>
    </source>
</reference>
<feature type="region of interest" description="Disordered" evidence="1">
    <location>
        <begin position="75"/>
        <end position="133"/>
    </location>
</feature>
<comment type="caution">
    <text evidence="3">The sequence shown here is derived from an EMBL/GenBank/DDBJ whole genome shotgun (WGS) entry which is preliminary data.</text>
</comment>
<organism evidence="3 4">
    <name type="scientific">Pedococcus aerophilus</name>
    <dbReference type="NCBI Taxonomy" id="436356"/>
    <lineage>
        <taxon>Bacteria</taxon>
        <taxon>Bacillati</taxon>
        <taxon>Actinomycetota</taxon>
        <taxon>Actinomycetes</taxon>
        <taxon>Micrococcales</taxon>
        <taxon>Intrasporangiaceae</taxon>
        <taxon>Pedococcus</taxon>
    </lineage>
</organism>
<feature type="compositionally biased region" description="Basic and acidic residues" evidence="1">
    <location>
        <begin position="121"/>
        <end position="133"/>
    </location>
</feature>
<evidence type="ECO:0000313" key="4">
    <source>
        <dbReference type="Proteomes" id="UP001501326"/>
    </source>
</evidence>
<dbReference type="Pfam" id="PF08378">
    <property type="entry name" value="NERD"/>
    <property type="match status" value="1"/>
</dbReference>
<protein>
    <recommendedName>
        <fullName evidence="2">NERD domain-containing protein</fullName>
    </recommendedName>
</protein>
<gene>
    <name evidence="3" type="ORF">GCM10009867_37700</name>
</gene>
<proteinExistence type="predicted"/>
<evidence type="ECO:0000313" key="3">
    <source>
        <dbReference type="EMBL" id="GAA2739874.1"/>
    </source>
</evidence>
<feature type="domain" description="NERD" evidence="2">
    <location>
        <begin position="162"/>
        <end position="268"/>
    </location>
</feature>
<sequence>MAHPAPSLRLRPYVFSVKPGTRRLATTYGAGVEGELDGKVMRLRYAGTCRVCGSRLPEKTRAIYERQTKTVRCLEHVTPPASSMTPKRPSRASAPPAEALPPEAPAAAPEDVDSGVAGASARREFERRKARREERIRTAHPRIGGFLLAISEEKQSTTAWGIGAVGEERLGKGLDRLANDTVRLLHDRRIPKSRANIDHIAVTASGIYVIDAKKYKGRPQLKIEGGVLRPRVERLLVGRRDCTNLVDSVLKQVEAVRIGLADDTVPVHGVLCFVEADWPLFGGSFTTHDVQVVWPKKLYPQLQVDGPLSTDAIDTLHRRLANALPAA</sequence>
<accession>A0ABN3UXH3</accession>
<dbReference type="Proteomes" id="UP001501326">
    <property type="component" value="Unassembled WGS sequence"/>
</dbReference>
<evidence type="ECO:0000259" key="2">
    <source>
        <dbReference type="PROSITE" id="PS50965"/>
    </source>
</evidence>
<name>A0ABN3UXH3_9MICO</name>
<dbReference type="InterPro" id="IPR011528">
    <property type="entry name" value="NERD"/>
</dbReference>
<dbReference type="EMBL" id="BAAARN010000005">
    <property type="protein sequence ID" value="GAA2739874.1"/>
    <property type="molecule type" value="Genomic_DNA"/>
</dbReference>